<evidence type="ECO:0000256" key="1">
    <source>
        <dbReference type="SAM" id="MobiDB-lite"/>
    </source>
</evidence>
<dbReference type="EMBL" id="JARIHO010000063">
    <property type="protein sequence ID" value="KAJ7315144.1"/>
    <property type="molecule type" value="Genomic_DNA"/>
</dbReference>
<feature type="signal peptide" evidence="2">
    <location>
        <begin position="1"/>
        <end position="21"/>
    </location>
</feature>
<keyword evidence="4" id="KW-1185">Reference proteome</keyword>
<evidence type="ECO:0000313" key="3">
    <source>
        <dbReference type="EMBL" id="KAJ7315144.1"/>
    </source>
</evidence>
<protein>
    <submittedName>
        <fullName evidence="3">Uncharacterized protein</fullName>
    </submittedName>
</protein>
<feature type="region of interest" description="Disordered" evidence="1">
    <location>
        <begin position="62"/>
        <end position="85"/>
    </location>
</feature>
<keyword evidence="2" id="KW-0732">Signal</keyword>
<evidence type="ECO:0000256" key="2">
    <source>
        <dbReference type="SAM" id="SignalP"/>
    </source>
</evidence>
<proteinExistence type="predicted"/>
<gene>
    <name evidence="3" type="ORF">DFH08DRAFT_820745</name>
</gene>
<organism evidence="3 4">
    <name type="scientific">Mycena albidolilacea</name>
    <dbReference type="NCBI Taxonomy" id="1033008"/>
    <lineage>
        <taxon>Eukaryota</taxon>
        <taxon>Fungi</taxon>
        <taxon>Dikarya</taxon>
        <taxon>Basidiomycota</taxon>
        <taxon>Agaricomycotina</taxon>
        <taxon>Agaricomycetes</taxon>
        <taxon>Agaricomycetidae</taxon>
        <taxon>Agaricales</taxon>
        <taxon>Marasmiineae</taxon>
        <taxon>Mycenaceae</taxon>
        <taxon>Mycena</taxon>
    </lineage>
</organism>
<sequence length="327" mass="36244">MSCRHLILVWLCMVYVIAITARHPSFAFALGAVKGGRTPRNPRLVPYFNRQGQLIGMVRVPPNNSREELEPTMHGPSPNNDMPDVDGGPVRPSRRLHNSVPQPVSSTPANITPETWDGWPDGRFQCQFLPQQVTDTNQLAIHWVCEALQGHRGSPTALTWQKGKAIHRRCIGVLECCSPSCSFNLQVAPAARGVDLHRQLQKTCLCGEATRLRSCGIEYSTYFYRIGAFFVNSGNHTHPRYTHSLTYRPREPLEFEEYVAKRPISLRDSPVHVVGIFSSGIVFIAHSSQESHASVSSTSSGSDSEWGGIQELNGDMSLLLTLNCNVG</sequence>
<accession>A0AAD7EDQ3</accession>
<name>A0AAD7EDQ3_9AGAR</name>
<dbReference type="Proteomes" id="UP001218218">
    <property type="component" value="Unassembled WGS sequence"/>
</dbReference>
<evidence type="ECO:0000313" key="4">
    <source>
        <dbReference type="Proteomes" id="UP001218218"/>
    </source>
</evidence>
<feature type="chain" id="PRO_5042261474" evidence="2">
    <location>
        <begin position="22"/>
        <end position="327"/>
    </location>
</feature>
<dbReference type="AlphaFoldDB" id="A0AAD7EDQ3"/>
<comment type="caution">
    <text evidence="3">The sequence shown here is derived from an EMBL/GenBank/DDBJ whole genome shotgun (WGS) entry which is preliminary data.</text>
</comment>
<reference evidence="3" key="1">
    <citation type="submission" date="2023-03" db="EMBL/GenBank/DDBJ databases">
        <title>Massive genome expansion in bonnet fungi (Mycena s.s.) driven by repeated elements and novel gene families across ecological guilds.</title>
        <authorList>
            <consortium name="Lawrence Berkeley National Laboratory"/>
            <person name="Harder C.B."/>
            <person name="Miyauchi S."/>
            <person name="Viragh M."/>
            <person name="Kuo A."/>
            <person name="Thoen E."/>
            <person name="Andreopoulos B."/>
            <person name="Lu D."/>
            <person name="Skrede I."/>
            <person name="Drula E."/>
            <person name="Henrissat B."/>
            <person name="Morin E."/>
            <person name="Kohler A."/>
            <person name="Barry K."/>
            <person name="LaButti K."/>
            <person name="Morin E."/>
            <person name="Salamov A."/>
            <person name="Lipzen A."/>
            <person name="Mereny Z."/>
            <person name="Hegedus B."/>
            <person name="Baldrian P."/>
            <person name="Stursova M."/>
            <person name="Weitz H."/>
            <person name="Taylor A."/>
            <person name="Grigoriev I.V."/>
            <person name="Nagy L.G."/>
            <person name="Martin F."/>
            <person name="Kauserud H."/>
        </authorList>
    </citation>
    <scope>NUCLEOTIDE SEQUENCE</scope>
    <source>
        <strain evidence="3">CBHHK002</strain>
    </source>
</reference>